<dbReference type="SUPFAM" id="SSF51338">
    <property type="entry name" value="Composite domain of metallo-dependent hydrolases"/>
    <property type="match status" value="1"/>
</dbReference>
<dbReference type="EC" id="3.5.2.5" evidence="5"/>
<dbReference type="Pfam" id="PF01979">
    <property type="entry name" value="Amidohydro_1"/>
    <property type="match status" value="1"/>
</dbReference>
<dbReference type="InterPro" id="IPR032466">
    <property type="entry name" value="Metal_Hydrolase"/>
</dbReference>
<evidence type="ECO:0000256" key="4">
    <source>
        <dbReference type="ARBA" id="ARBA00011881"/>
    </source>
</evidence>
<evidence type="ECO:0000256" key="5">
    <source>
        <dbReference type="ARBA" id="ARBA00012863"/>
    </source>
</evidence>
<dbReference type="FunFam" id="3.20.20.140:FF:000032">
    <property type="entry name" value="Allantoinase Dal1"/>
    <property type="match status" value="1"/>
</dbReference>
<dbReference type="STRING" id="1176198.SAMN05444716_101637"/>
<evidence type="ECO:0000313" key="13">
    <source>
        <dbReference type="Proteomes" id="UP000198873"/>
    </source>
</evidence>
<dbReference type="GO" id="GO:0050897">
    <property type="term" value="F:cobalt ion binding"/>
    <property type="evidence" value="ECO:0007669"/>
    <property type="project" value="InterPro"/>
</dbReference>
<dbReference type="GO" id="GO:0004038">
    <property type="term" value="F:allantoinase activity"/>
    <property type="evidence" value="ECO:0007669"/>
    <property type="project" value="UniProtKB-EC"/>
</dbReference>
<evidence type="ECO:0000256" key="1">
    <source>
        <dbReference type="ARBA" id="ARBA00001947"/>
    </source>
</evidence>
<dbReference type="Gene3D" id="3.20.20.140">
    <property type="entry name" value="Metal-dependent hydrolases"/>
    <property type="match status" value="1"/>
</dbReference>
<dbReference type="PANTHER" id="PTHR43668">
    <property type="entry name" value="ALLANTOINASE"/>
    <property type="match status" value="1"/>
</dbReference>
<dbReference type="EMBL" id="FPAB01000001">
    <property type="protein sequence ID" value="SFS41976.1"/>
    <property type="molecule type" value="Genomic_DNA"/>
</dbReference>
<dbReference type="InterPro" id="IPR050138">
    <property type="entry name" value="DHOase/Allantoinase_Hydrolase"/>
</dbReference>
<dbReference type="InterPro" id="IPR006680">
    <property type="entry name" value="Amidohydro-rel"/>
</dbReference>
<dbReference type="GO" id="GO:0005737">
    <property type="term" value="C:cytoplasm"/>
    <property type="evidence" value="ECO:0007669"/>
    <property type="project" value="TreeGrafter"/>
</dbReference>
<evidence type="ECO:0000313" key="12">
    <source>
        <dbReference type="EMBL" id="SFS41976.1"/>
    </source>
</evidence>
<dbReference type="PANTHER" id="PTHR43668:SF2">
    <property type="entry name" value="ALLANTOINASE"/>
    <property type="match status" value="1"/>
</dbReference>
<comment type="cofactor">
    <cofactor evidence="1">
        <name>Zn(2+)</name>
        <dbReference type="ChEBI" id="CHEBI:29105"/>
    </cofactor>
</comment>
<feature type="domain" description="Amidohydrolase-related" evidence="11">
    <location>
        <begin position="74"/>
        <end position="445"/>
    </location>
</feature>
<name>A0A1I6PP54_9ACTN</name>
<dbReference type="InterPro" id="IPR017593">
    <property type="entry name" value="Allantoinase"/>
</dbReference>
<accession>A0A1I6PP54</accession>
<dbReference type="Proteomes" id="UP000198873">
    <property type="component" value="Unassembled WGS sequence"/>
</dbReference>
<evidence type="ECO:0000256" key="7">
    <source>
        <dbReference type="ARBA" id="ARBA00022723"/>
    </source>
</evidence>
<dbReference type="SUPFAM" id="SSF51556">
    <property type="entry name" value="Metallo-dependent hydrolases"/>
    <property type="match status" value="1"/>
</dbReference>
<evidence type="ECO:0000256" key="3">
    <source>
        <dbReference type="ARBA" id="ARBA00010368"/>
    </source>
</evidence>
<gene>
    <name evidence="12" type="ORF">SAMN05444716_101637</name>
</gene>
<evidence type="ECO:0000256" key="9">
    <source>
        <dbReference type="ARBA" id="ARBA00022833"/>
    </source>
</evidence>
<keyword evidence="9" id="KW-0862">Zinc</keyword>
<proteinExistence type="inferred from homology"/>
<evidence type="ECO:0000256" key="8">
    <source>
        <dbReference type="ARBA" id="ARBA00022801"/>
    </source>
</evidence>
<dbReference type="GO" id="GO:0000256">
    <property type="term" value="P:allantoin catabolic process"/>
    <property type="evidence" value="ECO:0007669"/>
    <property type="project" value="InterPro"/>
</dbReference>
<comment type="subunit">
    <text evidence="4">Homotetramer.</text>
</comment>
<dbReference type="InterPro" id="IPR011059">
    <property type="entry name" value="Metal-dep_hydrolase_composite"/>
</dbReference>
<keyword evidence="6" id="KW-0659">Purine metabolism</keyword>
<protein>
    <recommendedName>
        <fullName evidence="5">allantoinase</fullName>
        <ecNumber evidence="5">3.5.2.5</ecNumber>
    </recommendedName>
</protein>
<feature type="region of interest" description="Disordered" evidence="10">
    <location>
        <begin position="1"/>
        <end position="22"/>
    </location>
</feature>
<evidence type="ECO:0000256" key="10">
    <source>
        <dbReference type="SAM" id="MobiDB-lite"/>
    </source>
</evidence>
<evidence type="ECO:0000256" key="6">
    <source>
        <dbReference type="ARBA" id="ARBA00022631"/>
    </source>
</evidence>
<dbReference type="GO" id="GO:0008270">
    <property type="term" value="F:zinc ion binding"/>
    <property type="evidence" value="ECO:0007669"/>
    <property type="project" value="InterPro"/>
</dbReference>
<keyword evidence="7" id="KW-0479">Metal-binding</keyword>
<comment type="similarity">
    <text evidence="3">Belongs to the metallo-dependent hydrolases superfamily. Allantoinase family.</text>
</comment>
<evidence type="ECO:0000256" key="2">
    <source>
        <dbReference type="ARBA" id="ARBA00004968"/>
    </source>
</evidence>
<dbReference type="GO" id="GO:0006145">
    <property type="term" value="P:purine nucleobase catabolic process"/>
    <property type="evidence" value="ECO:0007669"/>
    <property type="project" value="TreeGrafter"/>
</dbReference>
<comment type="pathway">
    <text evidence="2">Nitrogen metabolism; (S)-allantoin degradation; allantoate from (S)-allantoin: step 1/1.</text>
</comment>
<organism evidence="12 13">
    <name type="scientific">Streptomyces harbinensis</name>
    <dbReference type="NCBI Taxonomy" id="1176198"/>
    <lineage>
        <taxon>Bacteria</taxon>
        <taxon>Bacillati</taxon>
        <taxon>Actinomycetota</taxon>
        <taxon>Actinomycetes</taxon>
        <taxon>Kitasatosporales</taxon>
        <taxon>Streptomycetaceae</taxon>
        <taxon>Streptomyces</taxon>
    </lineage>
</organism>
<sequence length="479" mass="49809">MAKGCPLSAVSDGPGVPPGPPAPEVVLRSTRVVLPDGVRPAAVEIAGGRVRAVREHSAPPVPGQVLRDYGDAALLPGLVDTHVHVNDPGRSEWEGFSTATAAAAAGGITTLVDMPLNSLPPTTDPAALTVKRATAREQAHVDVGFWGGAVPGNLGRLGPLHAAGVFGFKCFLSPSGVEEFPHLEPAALERAVRACAALDALLIVHAEDPHHLAAAPDGSRRYADFLASRPPAAEHAAVERLLDLAERYRARVHILHLSAATALPALAAARAAGVRVTVETCPHFLTLTAEEIPDGATEFKCCPPIRDAANREALWAGLAAGTIDAVVSDHSPATADLKVPDFGAAWGGISSLQLTLPAMWTAARPRGHDLADVVRWMAAGPAALAGLGHRKGALAPGHDADIAVFDPEAAFTVDPAALHHRNPVTAYAGRTLHGQVRETWLRGELIAVRGRVLARTGRLIDRDRAPGPAATPVRSSTTP</sequence>
<evidence type="ECO:0000259" key="11">
    <source>
        <dbReference type="Pfam" id="PF01979"/>
    </source>
</evidence>
<keyword evidence="13" id="KW-1185">Reference proteome</keyword>
<reference evidence="13" key="1">
    <citation type="submission" date="2016-10" db="EMBL/GenBank/DDBJ databases">
        <authorList>
            <person name="Varghese N."/>
            <person name="Submissions S."/>
        </authorList>
    </citation>
    <scope>NUCLEOTIDE SEQUENCE [LARGE SCALE GENOMIC DNA]</scope>
    <source>
        <strain evidence="13">CGMCC 4.7047</strain>
    </source>
</reference>
<dbReference type="NCBIfam" id="TIGR03178">
    <property type="entry name" value="allantoinase"/>
    <property type="match status" value="1"/>
</dbReference>
<keyword evidence="8" id="KW-0378">Hydrolase</keyword>
<dbReference type="AlphaFoldDB" id="A0A1I6PP54"/>